<dbReference type="Pfam" id="PF08241">
    <property type="entry name" value="Methyltransf_11"/>
    <property type="match status" value="1"/>
</dbReference>
<evidence type="ECO:0000256" key="3">
    <source>
        <dbReference type="ARBA" id="ARBA00022679"/>
    </source>
</evidence>
<dbReference type="Proteomes" id="UP000632535">
    <property type="component" value="Unassembled WGS sequence"/>
</dbReference>
<evidence type="ECO:0000256" key="1">
    <source>
        <dbReference type="ARBA" id="ARBA00008361"/>
    </source>
</evidence>
<keyword evidence="7" id="KW-1185">Reference proteome</keyword>
<feature type="region of interest" description="Disordered" evidence="4">
    <location>
        <begin position="24"/>
        <end position="46"/>
    </location>
</feature>
<dbReference type="PANTHER" id="PTHR44942:SF4">
    <property type="entry name" value="METHYLTRANSFERASE TYPE 11 DOMAIN-CONTAINING PROTEIN"/>
    <property type="match status" value="1"/>
</dbReference>
<protein>
    <submittedName>
        <fullName evidence="6">Methyltransferase type 11</fullName>
    </submittedName>
</protein>
<dbReference type="EMBL" id="BMDG01000008">
    <property type="protein sequence ID" value="GGI09304.1"/>
    <property type="molecule type" value="Genomic_DNA"/>
</dbReference>
<evidence type="ECO:0000259" key="5">
    <source>
        <dbReference type="Pfam" id="PF08241"/>
    </source>
</evidence>
<evidence type="ECO:0000313" key="6">
    <source>
        <dbReference type="EMBL" id="GGI09304.1"/>
    </source>
</evidence>
<dbReference type="InterPro" id="IPR029063">
    <property type="entry name" value="SAM-dependent_MTases_sf"/>
</dbReference>
<dbReference type="PANTHER" id="PTHR44942">
    <property type="entry name" value="METHYLTRANSF_11 DOMAIN-CONTAINING PROTEIN"/>
    <property type="match status" value="1"/>
</dbReference>
<dbReference type="GO" id="GO:0008168">
    <property type="term" value="F:methyltransferase activity"/>
    <property type="evidence" value="ECO:0007669"/>
    <property type="project" value="UniProtKB-KW"/>
</dbReference>
<dbReference type="Gene3D" id="3.40.50.150">
    <property type="entry name" value="Vaccinia Virus protein VP39"/>
    <property type="match status" value="1"/>
</dbReference>
<dbReference type="InterPro" id="IPR013216">
    <property type="entry name" value="Methyltransf_11"/>
</dbReference>
<name>A0ABQ2BAQ7_9MICO</name>
<feature type="domain" description="Methyltransferase type 11" evidence="5">
    <location>
        <begin position="76"/>
        <end position="162"/>
    </location>
</feature>
<dbReference type="SUPFAM" id="SSF53335">
    <property type="entry name" value="S-adenosyl-L-methionine-dependent methyltransferases"/>
    <property type="match status" value="1"/>
</dbReference>
<gene>
    <name evidence="6" type="ORF">GCM10007368_25500</name>
</gene>
<comment type="similarity">
    <text evidence="1">Belongs to the methyltransferase superfamily.</text>
</comment>
<dbReference type="CDD" id="cd02440">
    <property type="entry name" value="AdoMet_MTases"/>
    <property type="match status" value="1"/>
</dbReference>
<proteinExistence type="inferred from homology"/>
<dbReference type="GO" id="GO:0032259">
    <property type="term" value="P:methylation"/>
    <property type="evidence" value="ECO:0007669"/>
    <property type="project" value="UniProtKB-KW"/>
</dbReference>
<evidence type="ECO:0000256" key="2">
    <source>
        <dbReference type="ARBA" id="ARBA00022603"/>
    </source>
</evidence>
<accession>A0ABQ2BAQ7</accession>
<keyword evidence="2 6" id="KW-0489">Methyltransferase</keyword>
<evidence type="ECO:0000313" key="7">
    <source>
        <dbReference type="Proteomes" id="UP000632535"/>
    </source>
</evidence>
<sequence length="290" mass="30750">MTGRSLPPANTVDRGTREVLAEAMATDPAEARSAASSFGSDAGRYDRARPRYPDALIRRIADGARDVDPDGAPRVLDVGVGTGIVARQLRDAGCTVLGVDVDDRMADVARRDGTVVEIARFEDWDAAGRTFDAVTAGQTWHWVDPDAGALRAAEALRPGGGLTVFWNAGDPPPDLAEAFADVYREVLPGSPMAAAGSGSAREGYGRMITRAAEGVRRSAAFADPREHRYTWERTYTRDQWLDLVPTTGLMTRLPAAQLDAVLDGLGAAIDAAGGSFVQQGATLALTAARR</sequence>
<evidence type="ECO:0000256" key="4">
    <source>
        <dbReference type="SAM" id="MobiDB-lite"/>
    </source>
</evidence>
<reference evidence="7" key="1">
    <citation type="journal article" date="2019" name="Int. J. Syst. Evol. Microbiol.">
        <title>The Global Catalogue of Microorganisms (GCM) 10K type strain sequencing project: providing services to taxonomists for standard genome sequencing and annotation.</title>
        <authorList>
            <consortium name="The Broad Institute Genomics Platform"/>
            <consortium name="The Broad Institute Genome Sequencing Center for Infectious Disease"/>
            <person name="Wu L."/>
            <person name="Ma J."/>
        </authorList>
    </citation>
    <scope>NUCLEOTIDE SEQUENCE [LARGE SCALE GENOMIC DNA]</scope>
    <source>
        <strain evidence="7">CCM 8653</strain>
    </source>
</reference>
<comment type="caution">
    <text evidence="6">The sequence shown here is derived from an EMBL/GenBank/DDBJ whole genome shotgun (WGS) entry which is preliminary data.</text>
</comment>
<keyword evidence="3" id="KW-0808">Transferase</keyword>
<dbReference type="InterPro" id="IPR051052">
    <property type="entry name" value="Diverse_substrate_MTase"/>
</dbReference>
<organism evidence="6 7">
    <name type="scientific">Isoptericola cucumis</name>
    <dbReference type="NCBI Taxonomy" id="1776856"/>
    <lineage>
        <taxon>Bacteria</taxon>
        <taxon>Bacillati</taxon>
        <taxon>Actinomycetota</taxon>
        <taxon>Actinomycetes</taxon>
        <taxon>Micrococcales</taxon>
        <taxon>Promicromonosporaceae</taxon>
        <taxon>Isoptericola</taxon>
    </lineage>
</organism>